<protein>
    <submittedName>
        <fullName evidence="1">Uncharacterized protein</fullName>
    </submittedName>
</protein>
<evidence type="ECO:0000313" key="2">
    <source>
        <dbReference type="Proteomes" id="UP000799755"/>
    </source>
</evidence>
<comment type="caution">
    <text evidence="1">The sequence shown here is derived from an EMBL/GenBank/DDBJ whole genome shotgun (WGS) entry which is preliminary data.</text>
</comment>
<evidence type="ECO:0000313" key="1">
    <source>
        <dbReference type="EMBL" id="KAF2464115.1"/>
    </source>
</evidence>
<dbReference type="EMBL" id="MU003540">
    <property type="protein sequence ID" value="KAF2464115.1"/>
    <property type="molecule type" value="Genomic_DNA"/>
</dbReference>
<gene>
    <name evidence="1" type="ORF">BDR25DRAFT_346904</name>
</gene>
<accession>A0ACB6QB83</accession>
<keyword evidence="2" id="KW-1185">Reference proteome</keyword>
<reference evidence="1" key="1">
    <citation type="journal article" date="2020" name="Stud. Mycol.">
        <title>101 Dothideomycetes genomes: a test case for predicting lifestyles and emergence of pathogens.</title>
        <authorList>
            <person name="Haridas S."/>
            <person name="Albert R."/>
            <person name="Binder M."/>
            <person name="Bloem J."/>
            <person name="Labutti K."/>
            <person name="Salamov A."/>
            <person name="Andreopoulos B."/>
            <person name="Baker S."/>
            <person name="Barry K."/>
            <person name="Bills G."/>
            <person name="Bluhm B."/>
            <person name="Cannon C."/>
            <person name="Castanera R."/>
            <person name="Culley D."/>
            <person name="Daum C."/>
            <person name="Ezra D."/>
            <person name="Gonzalez J."/>
            <person name="Henrissat B."/>
            <person name="Kuo A."/>
            <person name="Liang C."/>
            <person name="Lipzen A."/>
            <person name="Lutzoni F."/>
            <person name="Magnuson J."/>
            <person name="Mondo S."/>
            <person name="Nolan M."/>
            <person name="Ohm R."/>
            <person name="Pangilinan J."/>
            <person name="Park H.-J."/>
            <person name="Ramirez L."/>
            <person name="Alfaro M."/>
            <person name="Sun H."/>
            <person name="Tritt A."/>
            <person name="Yoshinaga Y."/>
            <person name="Zwiers L.-H."/>
            <person name="Turgeon B."/>
            <person name="Goodwin S."/>
            <person name="Spatafora J."/>
            <person name="Crous P."/>
            <person name="Grigoriev I."/>
        </authorList>
    </citation>
    <scope>NUCLEOTIDE SEQUENCE</scope>
    <source>
        <strain evidence="1">ATCC 200398</strain>
    </source>
</reference>
<proteinExistence type="predicted"/>
<sequence length="334" mass="37500">MADPIRIPTVTSPFLRFEALGKLTWSECFAFNRLEIMDNFVGPLMAVPGESQASTRKLACLLYAMMQQQHDISASTAILRDFVKPAGLNYPKVDLLAAEVSTSTPIGRVHWSPSGAPRLHVYCHTIFDLLGACLSEAAHLPALSPEQKERTKRNYFARLASLYSHWCFRLLDTQDQDRRPAKIGLACVGNVIVLGSCIPRVPQIPEGKEVIRKSRFVDLRARGRQEGSKKQILDPTKAERIAQDYGNCAETWTFALLCTLSEESLPKAFGVAVNIPQTLVLEYNEQEERDISRYAPLCVNCEKLMKQIVRWGAPGDKVVENFTAWRWTLHPADV</sequence>
<name>A0ACB6QB83_9PLEO</name>
<organism evidence="1 2">
    <name type="scientific">Lindgomyces ingoldianus</name>
    <dbReference type="NCBI Taxonomy" id="673940"/>
    <lineage>
        <taxon>Eukaryota</taxon>
        <taxon>Fungi</taxon>
        <taxon>Dikarya</taxon>
        <taxon>Ascomycota</taxon>
        <taxon>Pezizomycotina</taxon>
        <taxon>Dothideomycetes</taxon>
        <taxon>Pleosporomycetidae</taxon>
        <taxon>Pleosporales</taxon>
        <taxon>Lindgomycetaceae</taxon>
        <taxon>Lindgomyces</taxon>
    </lineage>
</organism>
<dbReference type="Proteomes" id="UP000799755">
    <property type="component" value="Unassembled WGS sequence"/>
</dbReference>